<name>A0ABP7H604_9FLAO</name>
<keyword evidence="2" id="KW-1185">Reference proteome</keyword>
<dbReference type="EMBL" id="BAABDU010000010">
    <property type="protein sequence ID" value="GAA3782577.1"/>
    <property type="molecule type" value="Genomic_DNA"/>
</dbReference>
<protein>
    <submittedName>
        <fullName evidence="1">Uncharacterized protein</fullName>
    </submittedName>
</protein>
<evidence type="ECO:0000313" key="2">
    <source>
        <dbReference type="Proteomes" id="UP001500748"/>
    </source>
</evidence>
<accession>A0ABP7H604</accession>
<gene>
    <name evidence="1" type="ORF">GCM10022423_44030</name>
</gene>
<dbReference type="Proteomes" id="UP001500748">
    <property type="component" value="Unassembled WGS sequence"/>
</dbReference>
<organism evidence="1 2">
    <name type="scientific">Flavobacterium ginsengiterrae</name>
    <dbReference type="NCBI Taxonomy" id="871695"/>
    <lineage>
        <taxon>Bacteria</taxon>
        <taxon>Pseudomonadati</taxon>
        <taxon>Bacteroidota</taxon>
        <taxon>Flavobacteriia</taxon>
        <taxon>Flavobacteriales</taxon>
        <taxon>Flavobacteriaceae</taxon>
        <taxon>Flavobacterium</taxon>
    </lineage>
</organism>
<evidence type="ECO:0000313" key="1">
    <source>
        <dbReference type="EMBL" id="GAA3782577.1"/>
    </source>
</evidence>
<proteinExistence type="predicted"/>
<reference evidence="2" key="1">
    <citation type="journal article" date="2019" name="Int. J. Syst. Evol. Microbiol.">
        <title>The Global Catalogue of Microorganisms (GCM) 10K type strain sequencing project: providing services to taxonomists for standard genome sequencing and annotation.</title>
        <authorList>
            <consortium name="The Broad Institute Genomics Platform"/>
            <consortium name="The Broad Institute Genome Sequencing Center for Infectious Disease"/>
            <person name="Wu L."/>
            <person name="Ma J."/>
        </authorList>
    </citation>
    <scope>NUCLEOTIDE SEQUENCE [LARGE SCALE GENOMIC DNA]</scope>
    <source>
        <strain evidence="2">JCM 17337</strain>
    </source>
</reference>
<comment type="caution">
    <text evidence="1">The sequence shown here is derived from an EMBL/GenBank/DDBJ whole genome shotgun (WGS) entry which is preliminary data.</text>
</comment>
<sequence length="54" mass="6212">MFISRGLYSNIGNMSGNDKTEILIGVRIYSTFFSIAENKITYLIENQNNNQTYN</sequence>